<comment type="caution">
    <text evidence="2">The sequence shown here is derived from an EMBL/GenBank/DDBJ whole genome shotgun (WGS) entry which is preliminary data.</text>
</comment>
<feature type="chain" id="PRO_5018016720" description="DUF5666 domain-containing protein" evidence="1">
    <location>
        <begin position="27"/>
        <end position="170"/>
    </location>
</feature>
<name>A0A3M9M1T1_9MICO</name>
<keyword evidence="3" id="KW-1185">Reference proteome</keyword>
<evidence type="ECO:0008006" key="4">
    <source>
        <dbReference type="Google" id="ProtNLM"/>
    </source>
</evidence>
<dbReference type="Proteomes" id="UP000271678">
    <property type="component" value="Unassembled WGS sequence"/>
</dbReference>
<dbReference type="RefSeq" id="WP_123272679.1">
    <property type="nucleotide sequence ID" value="NZ_RJJQ01000020.1"/>
</dbReference>
<dbReference type="AlphaFoldDB" id="A0A3M9M1T1"/>
<accession>A0A3M9M1T1</accession>
<gene>
    <name evidence="2" type="ORF">EFY87_17025</name>
</gene>
<organism evidence="2 3">
    <name type="scientific">Flexivirga caeni</name>
    <dbReference type="NCBI Taxonomy" id="2294115"/>
    <lineage>
        <taxon>Bacteria</taxon>
        <taxon>Bacillati</taxon>
        <taxon>Actinomycetota</taxon>
        <taxon>Actinomycetes</taxon>
        <taxon>Micrococcales</taxon>
        <taxon>Dermacoccaceae</taxon>
        <taxon>Flexivirga</taxon>
    </lineage>
</organism>
<evidence type="ECO:0000313" key="2">
    <source>
        <dbReference type="EMBL" id="RNI19531.1"/>
    </source>
</evidence>
<protein>
    <recommendedName>
        <fullName evidence="4">DUF5666 domain-containing protein</fullName>
    </recommendedName>
</protein>
<evidence type="ECO:0000256" key="1">
    <source>
        <dbReference type="SAM" id="SignalP"/>
    </source>
</evidence>
<dbReference type="OrthoDB" id="4871052at2"/>
<sequence length="170" mass="17597">MNKRLIIPAGVVSAAALLGGGATAYAATGTSDSAPAVATVAHVTSTAKAKGKHHHRFWLDRALHATWVSAHGKGDKTKFVTHDSIRGSVVRISGTSVTVRAKDGFTQTYRIDSKTKVREAEKGKAVASSASAVKLGLRVLVIGTGKPTNPTANVIRWRIADNAGSASTAS</sequence>
<evidence type="ECO:0000313" key="3">
    <source>
        <dbReference type="Proteomes" id="UP000271678"/>
    </source>
</evidence>
<feature type="signal peptide" evidence="1">
    <location>
        <begin position="1"/>
        <end position="26"/>
    </location>
</feature>
<proteinExistence type="predicted"/>
<dbReference type="EMBL" id="RJJQ01000020">
    <property type="protein sequence ID" value="RNI19531.1"/>
    <property type="molecule type" value="Genomic_DNA"/>
</dbReference>
<keyword evidence="1" id="KW-0732">Signal</keyword>
<reference evidence="2 3" key="1">
    <citation type="submission" date="2018-11" db="EMBL/GenBank/DDBJ databases">
        <title>Draft genome of Simplicispira Flexivirga sp. BO-16.</title>
        <authorList>
            <person name="Im W.T."/>
        </authorList>
    </citation>
    <scope>NUCLEOTIDE SEQUENCE [LARGE SCALE GENOMIC DNA]</scope>
    <source>
        <strain evidence="2 3">BO-16</strain>
    </source>
</reference>